<reference evidence="7 8" key="1">
    <citation type="submission" date="2021-06" db="EMBL/GenBank/DDBJ databases">
        <title>50 bacteria genomes isolated from Dapeng, Shenzhen, China.</title>
        <authorList>
            <person name="Zheng W."/>
            <person name="Yu S."/>
            <person name="Huang Y."/>
        </authorList>
    </citation>
    <scope>NUCLEOTIDE SEQUENCE [LARGE SCALE GENOMIC DNA]</scope>
    <source>
        <strain evidence="7 8">DP1N14-2</strain>
    </source>
</reference>
<feature type="transmembrane region" description="Helical" evidence="5">
    <location>
        <begin position="162"/>
        <end position="180"/>
    </location>
</feature>
<feature type="transmembrane region" description="Helical" evidence="5">
    <location>
        <begin position="35"/>
        <end position="61"/>
    </location>
</feature>
<proteinExistence type="predicted"/>
<dbReference type="Proteomes" id="UP000766629">
    <property type="component" value="Unassembled WGS sequence"/>
</dbReference>
<keyword evidence="8" id="KW-1185">Reference proteome</keyword>
<feature type="transmembrane region" description="Helical" evidence="5">
    <location>
        <begin position="73"/>
        <end position="92"/>
    </location>
</feature>
<evidence type="ECO:0000313" key="7">
    <source>
        <dbReference type="EMBL" id="MBY6140868.1"/>
    </source>
</evidence>
<dbReference type="PANTHER" id="PTHR37422:SF13">
    <property type="entry name" value="LIPOPOLYSACCHARIDE BIOSYNTHESIS PROTEIN PA4999-RELATED"/>
    <property type="match status" value="1"/>
</dbReference>
<evidence type="ECO:0000256" key="2">
    <source>
        <dbReference type="ARBA" id="ARBA00022692"/>
    </source>
</evidence>
<gene>
    <name evidence="7" type="ORF">KUV26_15625</name>
</gene>
<feature type="transmembrane region" description="Helical" evidence="5">
    <location>
        <begin position="216"/>
        <end position="233"/>
    </location>
</feature>
<organism evidence="7 8">
    <name type="scientific">Leisingera daeponensis</name>
    <dbReference type="NCBI Taxonomy" id="405746"/>
    <lineage>
        <taxon>Bacteria</taxon>
        <taxon>Pseudomonadati</taxon>
        <taxon>Pseudomonadota</taxon>
        <taxon>Alphaproteobacteria</taxon>
        <taxon>Rhodobacterales</taxon>
        <taxon>Roseobacteraceae</taxon>
        <taxon>Leisingera</taxon>
    </lineage>
</organism>
<keyword evidence="3 5" id="KW-1133">Transmembrane helix</keyword>
<keyword evidence="2 5" id="KW-0812">Transmembrane</keyword>
<keyword evidence="7" id="KW-0436">Ligase</keyword>
<evidence type="ECO:0000256" key="4">
    <source>
        <dbReference type="ARBA" id="ARBA00023136"/>
    </source>
</evidence>
<dbReference type="RefSeq" id="WP_222509002.1">
    <property type="nucleotide sequence ID" value="NZ_JAHVJA010000007.1"/>
</dbReference>
<feature type="transmembrane region" description="Helical" evidence="5">
    <location>
        <begin position="112"/>
        <end position="131"/>
    </location>
</feature>
<evidence type="ECO:0000256" key="3">
    <source>
        <dbReference type="ARBA" id="ARBA00022989"/>
    </source>
</evidence>
<comment type="caution">
    <text evidence="7">The sequence shown here is derived from an EMBL/GenBank/DDBJ whole genome shotgun (WGS) entry which is preliminary data.</text>
</comment>
<evidence type="ECO:0000256" key="1">
    <source>
        <dbReference type="ARBA" id="ARBA00004141"/>
    </source>
</evidence>
<feature type="transmembrane region" description="Helical" evidence="5">
    <location>
        <begin position="281"/>
        <end position="300"/>
    </location>
</feature>
<dbReference type="PANTHER" id="PTHR37422">
    <property type="entry name" value="TEICHURONIC ACID BIOSYNTHESIS PROTEIN TUAE"/>
    <property type="match status" value="1"/>
</dbReference>
<feature type="transmembrane region" description="Helical" evidence="5">
    <location>
        <begin position="137"/>
        <end position="155"/>
    </location>
</feature>
<dbReference type="InterPro" id="IPR051533">
    <property type="entry name" value="WaaL-like"/>
</dbReference>
<evidence type="ECO:0000256" key="5">
    <source>
        <dbReference type="SAM" id="Phobius"/>
    </source>
</evidence>
<keyword evidence="4 5" id="KW-0472">Membrane</keyword>
<feature type="transmembrane region" description="Helical" evidence="5">
    <location>
        <begin position="245"/>
        <end position="275"/>
    </location>
</feature>
<sequence length="473" mass="50252">MIWRLTGYMLLAGGLGFLALLLVSYSALSPKAGLLLVPGLAAGGILALNPYAAALLLVVFSHLDALAGIFSKALPLSAFKLLSAAALGGLLLQSYSKPRHLRLGPASRTKSLVILFMIWLCISYLTCEFRAAGKEHVIGFASVIVLFFLIVALADTPGRLRAMVWVLVGTGLVSGLFVLAETVLGVRLVATEAAATTAQFEGQARSAGASNYNPTTAAHMLLCTVVTAAVLFFEHKPLRWFSGAVVLVGMAALVLTLARSAAIALVLIALVYMWQKRSHRLFPLMLMCLAAAGAVSLPFVPDVYWDRMGTIFEQGSDRTLLRRFSYNLIGLQLLWENPVFGVGPGNYPHFYAGEDFRWYPGREPVPRQLHNSYLEVAAELGLIGLALFLGVMLTALKAAAQTARAGVPGLSVFAKAVAYGFAAFLIASLFMPNEDTKFMWILPALCVAARTLSLGGDAGEAGTGQAGSGGKGN</sequence>
<dbReference type="EMBL" id="JAHVJA010000007">
    <property type="protein sequence ID" value="MBY6140868.1"/>
    <property type="molecule type" value="Genomic_DNA"/>
</dbReference>
<accession>A0ABS7NI33</accession>
<protein>
    <submittedName>
        <fullName evidence="7">O-antigen ligase family protein</fullName>
    </submittedName>
</protein>
<feature type="transmembrane region" description="Helical" evidence="5">
    <location>
        <begin position="412"/>
        <end position="431"/>
    </location>
</feature>
<feature type="domain" description="O-antigen ligase-related" evidence="6">
    <location>
        <begin position="245"/>
        <end position="389"/>
    </location>
</feature>
<dbReference type="Pfam" id="PF04932">
    <property type="entry name" value="Wzy_C"/>
    <property type="match status" value="1"/>
</dbReference>
<name>A0ABS7NI33_9RHOB</name>
<dbReference type="InterPro" id="IPR007016">
    <property type="entry name" value="O-antigen_ligase-rel_domated"/>
</dbReference>
<feature type="transmembrane region" description="Helical" evidence="5">
    <location>
        <begin position="376"/>
        <end position="400"/>
    </location>
</feature>
<comment type="subcellular location">
    <subcellularLocation>
        <location evidence="1">Membrane</location>
        <topology evidence="1">Multi-pass membrane protein</topology>
    </subcellularLocation>
</comment>
<evidence type="ECO:0000313" key="8">
    <source>
        <dbReference type="Proteomes" id="UP000766629"/>
    </source>
</evidence>
<dbReference type="GO" id="GO:0016874">
    <property type="term" value="F:ligase activity"/>
    <property type="evidence" value="ECO:0007669"/>
    <property type="project" value="UniProtKB-KW"/>
</dbReference>
<feature type="transmembrane region" description="Helical" evidence="5">
    <location>
        <begin position="6"/>
        <end position="28"/>
    </location>
</feature>
<evidence type="ECO:0000259" key="6">
    <source>
        <dbReference type="Pfam" id="PF04932"/>
    </source>
</evidence>